<keyword evidence="9" id="KW-0961">Cell wall biogenesis/degradation</keyword>
<dbReference type="RefSeq" id="WP_394843730.1">
    <property type="nucleotide sequence ID" value="NZ_CP089982.1"/>
</dbReference>
<dbReference type="SMART" id="SM00257">
    <property type="entry name" value="LysM"/>
    <property type="match status" value="1"/>
</dbReference>
<feature type="region of interest" description="Disordered" evidence="12">
    <location>
        <begin position="77"/>
        <end position="112"/>
    </location>
</feature>
<feature type="signal peptide" evidence="13">
    <location>
        <begin position="1"/>
        <end position="30"/>
    </location>
</feature>
<dbReference type="Gene3D" id="3.30.1380.10">
    <property type="match status" value="1"/>
</dbReference>
<dbReference type="InterPro" id="IPR010275">
    <property type="entry name" value="MepK"/>
</dbReference>
<evidence type="ECO:0000313" key="15">
    <source>
        <dbReference type="EMBL" id="WXA93132.1"/>
    </source>
</evidence>
<keyword evidence="5 13" id="KW-0732">Signal</keyword>
<evidence type="ECO:0000256" key="9">
    <source>
        <dbReference type="ARBA" id="ARBA00023316"/>
    </source>
</evidence>
<dbReference type="PANTHER" id="PTHR37425:SF1">
    <property type="entry name" value="OUTER MEMBRANE PROTEIN"/>
    <property type="match status" value="1"/>
</dbReference>
<protein>
    <recommendedName>
        <fullName evidence="11">Murein endopeptidase K</fullName>
    </recommendedName>
</protein>
<gene>
    <name evidence="15" type="ORF">LZC95_42610</name>
</gene>
<dbReference type="SUPFAM" id="SSF54106">
    <property type="entry name" value="LysM domain"/>
    <property type="match status" value="1"/>
</dbReference>
<accession>A0ABZ2K3B8</accession>
<keyword evidence="8" id="KW-0482">Metalloprotease</keyword>
<evidence type="ECO:0000256" key="10">
    <source>
        <dbReference type="ARBA" id="ARBA00093448"/>
    </source>
</evidence>
<dbReference type="Proteomes" id="UP001379533">
    <property type="component" value="Chromosome"/>
</dbReference>
<keyword evidence="6" id="KW-0378">Hydrolase</keyword>
<feature type="compositionally biased region" description="Low complexity" evidence="12">
    <location>
        <begin position="290"/>
        <end position="304"/>
    </location>
</feature>
<proteinExistence type="inferred from homology"/>
<evidence type="ECO:0000256" key="7">
    <source>
        <dbReference type="ARBA" id="ARBA00022833"/>
    </source>
</evidence>
<evidence type="ECO:0000256" key="11">
    <source>
        <dbReference type="ARBA" id="ARBA00093666"/>
    </source>
</evidence>
<feature type="chain" id="PRO_5046291499" description="Murein endopeptidase K" evidence="13">
    <location>
        <begin position="31"/>
        <end position="304"/>
    </location>
</feature>
<evidence type="ECO:0000256" key="5">
    <source>
        <dbReference type="ARBA" id="ARBA00022729"/>
    </source>
</evidence>
<evidence type="ECO:0000313" key="16">
    <source>
        <dbReference type="Proteomes" id="UP001379533"/>
    </source>
</evidence>
<evidence type="ECO:0000256" key="4">
    <source>
        <dbReference type="ARBA" id="ARBA00022723"/>
    </source>
</evidence>
<sequence length="304" mass="32500">MRVVVRSALSVAVAALLTGFVPVFSTSAHADVKHVVARGHTLEAIARRYHVTQKAILEANHLQDGRHLRVGETLVIPGVSAPQSSTKDGKDGKDGKDAKSKGGKPQKPPTYAMAARTPGVIHAARLATSEDFTIRVADRRGRASPTALKSFERLLRSAGGQTHAIDPRLVALVGVVSNHFGSRKIEVISGFRPYSPTQHTPHSNHNAGKAIDFRVLGVPNEVLRDFCKTLKNVGVGYYPNSTFVHLDVRSSPAFWIDYSKPGEPPRYNAPGVDADEGTSDVGEEIKGAIGNDPSSPSPNGDNSL</sequence>
<feature type="compositionally biased region" description="Basic and acidic residues" evidence="12">
    <location>
        <begin position="87"/>
        <end position="100"/>
    </location>
</feature>
<evidence type="ECO:0000259" key="14">
    <source>
        <dbReference type="PROSITE" id="PS51782"/>
    </source>
</evidence>
<comment type="cofactor">
    <cofactor evidence="1">
        <name>Zn(2+)</name>
        <dbReference type="ChEBI" id="CHEBI:29105"/>
    </cofactor>
</comment>
<reference evidence="15 16" key="1">
    <citation type="submission" date="2021-12" db="EMBL/GenBank/DDBJ databases">
        <title>Discovery of the Pendulisporaceae a myxobacterial family with distinct sporulation behavior and unique specialized metabolism.</title>
        <authorList>
            <person name="Garcia R."/>
            <person name="Popoff A."/>
            <person name="Bader C.D."/>
            <person name="Loehr J."/>
            <person name="Walesch S."/>
            <person name="Walt C."/>
            <person name="Boldt J."/>
            <person name="Bunk B."/>
            <person name="Haeckl F.J.F.P.J."/>
            <person name="Gunesch A.P."/>
            <person name="Birkelbach J."/>
            <person name="Nuebel U."/>
            <person name="Pietschmann T."/>
            <person name="Bach T."/>
            <person name="Mueller R."/>
        </authorList>
    </citation>
    <scope>NUCLEOTIDE SEQUENCE [LARGE SCALE GENOMIC DNA]</scope>
    <source>
        <strain evidence="15 16">MSr12523</strain>
    </source>
</reference>
<comment type="pathway">
    <text evidence="2">Cell wall biogenesis; cell wall polysaccharide biosynthesis.</text>
</comment>
<dbReference type="InterPro" id="IPR018392">
    <property type="entry name" value="LysM"/>
</dbReference>
<dbReference type="Gene3D" id="3.10.350.10">
    <property type="entry name" value="LysM domain"/>
    <property type="match status" value="1"/>
</dbReference>
<feature type="compositionally biased region" description="Acidic residues" evidence="12">
    <location>
        <begin position="273"/>
        <end position="282"/>
    </location>
</feature>
<name>A0ABZ2K3B8_9BACT</name>
<keyword evidence="3" id="KW-0645">Protease</keyword>
<feature type="region of interest" description="Disordered" evidence="12">
    <location>
        <begin position="261"/>
        <end position="304"/>
    </location>
</feature>
<evidence type="ECO:0000256" key="1">
    <source>
        <dbReference type="ARBA" id="ARBA00001947"/>
    </source>
</evidence>
<evidence type="ECO:0000256" key="2">
    <source>
        <dbReference type="ARBA" id="ARBA00004776"/>
    </source>
</evidence>
<evidence type="ECO:0000256" key="8">
    <source>
        <dbReference type="ARBA" id="ARBA00023049"/>
    </source>
</evidence>
<organism evidence="15 16">
    <name type="scientific">Pendulispora brunnea</name>
    <dbReference type="NCBI Taxonomy" id="2905690"/>
    <lineage>
        <taxon>Bacteria</taxon>
        <taxon>Pseudomonadati</taxon>
        <taxon>Myxococcota</taxon>
        <taxon>Myxococcia</taxon>
        <taxon>Myxococcales</taxon>
        <taxon>Sorangiineae</taxon>
        <taxon>Pendulisporaceae</taxon>
        <taxon>Pendulispora</taxon>
    </lineage>
</organism>
<dbReference type="InterPro" id="IPR009045">
    <property type="entry name" value="Zn_M74/Hedgehog-like"/>
</dbReference>
<keyword evidence="16" id="KW-1185">Reference proteome</keyword>
<dbReference type="InterPro" id="IPR036779">
    <property type="entry name" value="LysM_dom_sf"/>
</dbReference>
<dbReference type="Pfam" id="PF05951">
    <property type="entry name" value="Peptidase_M15_2"/>
    <property type="match status" value="1"/>
</dbReference>
<dbReference type="SUPFAM" id="SSF55166">
    <property type="entry name" value="Hedgehog/DD-peptidase"/>
    <property type="match status" value="1"/>
</dbReference>
<evidence type="ECO:0000256" key="13">
    <source>
        <dbReference type="SAM" id="SignalP"/>
    </source>
</evidence>
<keyword evidence="4" id="KW-0479">Metal-binding</keyword>
<dbReference type="Pfam" id="PF01476">
    <property type="entry name" value="LysM"/>
    <property type="match status" value="1"/>
</dbReference>
<evidence type="ECO:0000256" key="12">
    <source>
        <dbReference type="SAM" id="MobiDB-lite"/>
    </source>
</evidence>
<dbReference type="PROSITE" id="PS51782">
    <property type="entry name" value="LYSM"/>
    <property type="match status" value="1"/>
</dbReference>
<evidence type="ECO:0000256" key="6">
    <source>
        <dbReference type="ARBA" id="ARBA00022801"/>
    </source>
</evidence>
<dbReference type="PANTHER" id="PTHR37425">
    <property type="match status" value="1"/>
</dbReference>
<dbReference type="CDD" id="cd00118">
    <property type="entry name" value="LysM"/>
    <property type="match status" value="1"/>
</dbReference>
<keyword evidence="7" id="KW-0862">Zinc</keyword>
<evidence type="ECO:0000256" key="3">
    <source>
        <dbReference type="ARBA" id="ARBA00022670"/>
    </source>
</evidence>
<comment type="similarity">
    <text evidence="10">Belongs to the peptidase M15 family.</text>
</comment>
<dbReference type="EMBL" id="CP089982">
    <property type="protein sequence ID" value="WXA93132.1"/>
    <property type="molecule type" value="Genomic_DNA"/>
</dbReference>
<feature type="domain" description="LysM" evidence="14">
    <location>
        <begin position="32"/>
        <end position="76"/>
    </location>
</feature>